<evidence type="ECO:0000313" key="17">
    <source>
        <dbReference type="EMBL" id="RJP15654.1"/>
    </source>
</evidence>
<dbReference type="InterPro" id="IPR013344">
    <property type="entry name" value="RNR_NrdJ/NrdZ"/>
</dbReference>
<keyword evidence="9" id="KW-1015">Disulfide bond</keyword>
<evidence type="ECO:0000313" key="18">
    <source>
        <dbReference type="Proteomes" id="UP000265882"/>
    </source>
</evidence>
<feature type="domain" description="TSCPD" evidence="16">
    <location>
        <begin position="586"/>
        <end position="690"/>
    </location>
</feature>
<dbReference type="PANTHER" id="PTHR43371:SF1">
    <property type="entry name" value="RIBONUCLEOSIDE-DIPHOSPHATE REDUCTASE"/>
    <property type="match status" value="1"/>
</dbReference>
<evidence type="ECO:0000256" key="11">
    <source>
        <dbReference type="ARBA" id="ARBA00025437"/>
    </source>
</evidence>
<dbReference type="GO" id="GO:0071897">
    <property type="term" value="P:DNA biosynthetic process"/>
    <property type="evidence" value="ECO:0007669"/>
    <property type="project" value="UniProtKB-KW"/>
</dbReference>
<dbReference type="SUPFAM" id="SSF48168">
    <property type="entry name" value="R1 subunit of ribonucleotide reductase, N-terminal domain"/>
    <property type="match status" value="1"/>
</dbReference>
<keyword evidence="5 13" id="KW-0547">Nucleotide-binding</keyword>
<dbReference type="InterPro" id="IPR050862">
    <property type="entry name" value="RdRp_reductase_class-2"/>
</dbReference>
<feature type="domain" description="Ribonucleotide reductase large subunit C-terminal" evidence="15">
    <location>
        <begin position="408"/>
        <end position="554"/>
    </location>
</feature>
<keyword evidence="8" id="KW-0215">Deoxyribonucleotide synthesis</keyword>
<dbReference type="Gene3D" id="3.20.70.20">
    <property type="match status" value="1"/>
</dbReference>
<feature type="domain" description="Ribonucleotide reductase large subunit N-terminal" evidence="14">
    <location>
        <begin position="1"/>
        <end position="83"/>
    </location>
</feature>
<evidence type="ECO:0000256" key="8">
    <source>
        <dbReference type="ARBA" id="ARBA00023116"/>
    </source>
</evidence>
<dbReference type="Pfam" id="PF12637">
    <property type="entry name" value="TSCPD"/>
    <property type="match status" value="1"/>
</dbReference>
<evidence type="ECO:0000256" key="3">
    <source>
        <dbReference type="ARBA" id="ARBA00022628"/>
    </source>
</evidence>
<evidence type="ECO:0000256" key="4">
    <source>
        <dbReference type="ARBA" id="ARBA00022634"/>
    </source>
</evidence>
<dbReference type="PRINTS" id="PR01183">
    <property type="entry name" value="RIBORDTASEM1"/>
</dbReference>
<dbReference type="SUPFAM" id="SSF51998">
    <property type="entry name" value="PFL-like glycyl radical enzymes"/>
    <property type="match status" value="1"/>
</dbReference>
<evidence type="ECO:0000256" key="6">
    <source>
        <dbReference type="ARBA" id="ARBA00022840"/>
    </source>
</evidence>
<dbReference type="NCBIfam" id="NF006417">
    <property type="entry name" value="PRK08665.1"/>
    <property type="match status" value="1"/>
</dbReference>
<dbReference type="Pfam" id="PF02867">
    <property type="entry name" value="Ribonuc_red_lgC"/>
    <property type="match status" value="2"/>
</dbReference>
<dbReference type="GO" id="GO:0004748">
    <property type="term" value="F:ribonucleoside-diphosphate reductase activity, thioredoxin disulfide as acceptor"/>
    <property type="evidence" value="ECO:0007669"/>
    <property type="project" value="UniProtKB-EC"/>
</dbReference>
<keyword evidence="7 13" id="KW-0560">Oxidoreductase</keyword>
<gene>
    <name evidence="17" type="ORF">C4520_19890</name>
</gene>
<feature type="domain" description="Ribonucleotide reductase large subunit C-terminal" evidence="15">
    <location>
        <begin position="86"/>
        <end position="403"/>
    </location>
</feature>
<dbReference type="UniPathway" id="UPA00326"/>
<evidence type="ECO:0000256" key="5">
    <source>
        <dbReference type="ARBA" id="ARBA00022741"/>
    </source>
</evidence>
<comment type="caution">
    <text evidence="17">The sequence shown here is derived from an EMBL/GenBank/DDBJ whole genome shotgun (WGS) entry which is preliminary data.</text>
</comment>
<keyword evidence="4 13" id="KW-0237">DNA synthesis</keyword>
<keyword evidence="6" id="KW-0067">ATP-binding</keyword>
<keyword evidence="10 13" id="KW-0170">Cobalt</keyword>
<dbReference type="GO" id="GO:0031419">
    <property type="term" value="F:cobalamin binding"/>
    <property type="evidence" value="ECO:0007669"/>
    <property type="project" value="UniProtKB-KW"/>
</dbReference>
<dbReference type="GO" id="GO:0005524">
    <property type="term" value="F:ATP binding"/>
    <property type="evidence" value="ECO:0007669"/>
    <property type="project" value="UniProtKB-KW"/>
</dbReference>
<sequence>MEFTVNALKVLERRYLKKDDDGRPIERPEDMFWRVAYTIAQVDKDYNENADVLAVAKDFFFLMANMEFMPNSPTLMNAGRELGQLSACFVLPVEDSMESIFEAVKNTALIHKSGGGTGFSFSRIRPKNDMVLSTKGISSGPISFMKVFDMATETIKQGGTRRGANMGILRVDHPDILEFIESKENESQLNNFNISVAVTDKFMEACESDGEYDLINPRTREAVGRLKAREVFQKIVEHAWLNGDPGIIFLDRINKGNPTPLVGQIESTNPCGEQPLLPYESCNLGSINLEKMLIKRNSHYEVDFPRLARTVRTAVHFLDNVIDTNKYPLPKIAEMTRANRKIGLGVMGFADMLIRMGIPYNSEQALKVADELMAFIQNKAHDESARIAETRGSFPNYDKSIYAGSGRPMRNATVTTVAPTGTISIISGCSSGIEPIFAIAFTRHVLDNDELIEAHPIFRQLAKERGFFSPQLMKKIAEAGGMADLPEVPPEIKGVFVTAHEVTPEWHIKMQAAFQVHTDNAVSKTVNFANSATKEDVENVYTLAYKLGCKGVTIFRDGSRSGQVWTKSITKGQAAPQGNDIIPRLRQTVTQGTTEKVVIGCGNLYVTVNSDEIGICEVFTSTGRAGGCPSQSEATSRLVSLALRSGISVDALIEQLKGIRCLSTVAAKRINPDIRCLSCPDAIGRAIEKYSKIPGRHAIEEPNGEVETEAAVEPATAVSACPDCGAKIEREGGCIVCRMCGYSKCN</sequence>
<evidence type="ECO:0000256" key="2">
    <source>
        <dbReference type="ARBA" id="ARBA00007405"/>
    </source>
</evidence>
<evidence type="ECO:0000256" key="12">
    <source>
        <dbReference type="ARBA" id="ARBA00047754"/>
    </source>
</evidence>
<dbReference type="InterPro" id="IPR008926">
    <property type="entry name" value="RNR_R1-su_N"/>
</dbReference>
<evidence type="ECO:0000256" key="1">
    <source>
        <dbReference type="ARBA" id="ARBA00001922"/>
    </source>
</evidence>
<dbReference type="Proteomes" id="UP000265882">
    <property type="component" value="Unassembled WGS sequence"/>
</dbReference>
<dbReference type="InterPro" id="IPR013509">
    <property type="entry name" value="RNR_lsu_N"/>
</dbReference>
<evidence type="ECO:0000256" key="7">
    <source>
        <dbReference type="ARBA" id="ARBA00023002"/>
    </source>
</evidence>
<name>A0A3A4NJZ5_ABYX5</name>
<dbReference type="InterPro" id="IPR024434">
    <property type="entry name" value="TSCPD_dom"/>
</dbReference>
<organism evidence="17 18">
    <name type="scientific">Abyssobacteria bacterium (strain SURF_5)</name>
    <dbReference type="NCBI Taxonomy" id="2093360"/>
    <lineage>
        <taxon>Bacteria</taxon>
        <taxon>Pseudomonadati</taxon>
        <taxon>Candidatus Hydrogenedentota</taxon>
        <taxon>Candidatus Abyssobacteria</taxon>
    </lineage>
</organism>
<keyword evidence="3 13" id="KW-0846">Cobalamin</keyword>
<proteinExistence type="inferred from homology"/>
<dbReference type="Pfam" id="PF00317">
    <property type="entry name" value="Ribonuc_red_lgN"/>
    <property type="match status" value="1"/>
</dbReference>
<dbReference type="GO" id="GO:0009263">
    <property type="term" value="P:deoxyribonucleotide biosynthetic process"/>
    <property type="evidence" value="ECO:0007669"/>
    <property type="project" value="UniProtKB-KW"/>
</dbReference>
<dbReference type="CDD" id="cd02888">
    <property type="entry name" value="RNR_II_dimer"/>
    <property type="match status" value="1"/>
</dbReference>
<dbReference type="CDD" id="cd20336">
    <property type="entry name" value="Rcat_RBR"/>
    <property type="match status" value="1"/>
</dbReference>
<evidence type="ECO:0000259" key="16">
    <source>
        <dbReference type="Pfam" id="PF12637"/>
    </source>
</evidence>
<evidence type="ECO:0000259" key="15">
    <source>
        <dbReference type="Pfam" id="PF02867"/>
    </source>
</evidence>
<accession>A0A3A4NJZ5</accession>
<evidence type="ECO:0000256" key="13">
    <source>
        <dbReference type="RuleBase" id="RU364064"/>
    </source>
</evidence>
<comment type="similarity">
    <text evidence="2 13">Belongs to the ribonucleoside diphosphate reductase class-2 family.</text>
</comment>
<evidence type="ECO:0000256" key="9">
    <source>
        <dbReference type="ARBA" id="ARBA00023157"/>
    </source>
</evidence>
<evidence type="ECO:0000259" key="14">
    <source>
        <dbReference type="Pfam" id="PF00317"/>
    </source>
</evidence>
<comment type="function">
    <text evidence="11 13">Catalyzes the reduction of ribonucleotides to deoxyribonucleotides. May function to provide a pool of deoxyribonucleotide precursors for DNA repair during oxygen limitation and/or for immediate growth after restoration of oxygen.</text>
</comment>
<dbReference type="AlphaFoldDB" id="A0A3A4NJZ5"/>
<reference evidence="17 18" key="1">
    <citation type="journal article" date="2017" name="ISME J.">
        <title>Energy and carbon metabolisms in a deep terrestrial subsurface fluid microbial community.</title>
        <authorList>
            <person name="Momper L."/>
            <person name="Jungbluth S.P."/>
            <person name="Lee M.D."/>
            <person name="Amend J.P."/>
        </authorList>
    </citation>
    <scope>NUCLEOTIDE SEQUENCE [LARGE SCALE GENOMIC DNA]</scope>
    <source>
        <strain evidence="17">SURF_5</strain>
    </source>
</reference>
<dbReference type="PANTHER" id="PTHR43371">
    <property type="entry name" value="VITAMIN B12-DEPENDENT RIBONUCLEOTIDE REDUCTASE"/>
    <property type="match status" value="1"/>
</dbReference>
<dbReference type="NCBIfam" id="TIGR02504">
    <property type="entry name" value="NrdJ_Z"/>
    <property type="match status" value="1"/>
</dbReference>
<comment type="catalytic activity">
    <reaction evidence="12 13">
        <text>a 2'-deoxyribonucleoside 5'-diphosphate + [thioredoxin]-disulfide + H2O = a ribonucleoside 5'-diphosphate + [thioredoxin]-dithiol</text>
        <dbReference type="Rhea" id="RHEA:23252"/>
        <dbReference type="Rhea" id="RHEA-COMP:10698"/>
        <dbReference type="Rhea" id="RHEA-COMP:10700"/>
        <dbReference type="ChEBI" id="CHEBI:15377"/>
        <dbReference type="ChEBI" id="CHEBI:29950"/>
        <dbReference type="ChEBI" id="CHEBI:50058"/>
        <dbReference type="ChEBI" id="CHEBI:57930"/>
        <dbReference type="ChEBI" id="CHEBI:73316"/>
        <dbReference type="EC" id="1.17.4.1"/>
    </reaction>
</comment>
<dbReference type="FunFam" id="3.20.70.20:FF:000018">
    <property type="entry name" value="Vitamin B12-dependent ribonucleotide reductase"/>
    <property type="match status" value="1"/>
</dbReference>
<dbReference type="InterPro" id="IPR000788">
    <property type="entry name" value="RNR_lg_C"/>
</dbReference>
<dbReference type="EMBL" id="QZKU01000132">
    <property type="protein sequence ID" value="RJP15654.1"/>
    <property type="molecule type" value="Genomic_DNA"/>
</dbReference>
<protein>
    <recommendedName>
        <fullName evidence="13">Vitamin B12-dependent ribonucleotide reductase</fullName>
        <ecNumber evidence="13">1.17.4.1</ecNumber>
    </recommendedName>
</protein>
<dbReference type="EC" id="1.17.4.1" evidence="13"/>
<comment type="cofactor">
    <cofactor evidence="1 13">
        <name>adenosylcob(III)alamin</name>
        <dbReference type="ChEBI" id="CHEBI:18408"/>
    </cofactor>
</comment>
<evidence type="ECO:0000256" key="10">
    <source>
        <dbReference type="ARBA" id="ARBA00023285"/>
    </source>
</evidence>